<proteinExistence type="predicted"/>
<dbReference type="EMBL" id="NCKW01016266">
    <property type="protein sequence ID" value="POM61147.1"/>
    <property type="molecule type" value="Genomic_DNA"/>
</dbReference>
<name>A0A2P4X6G1_9STRA</name>
<evidence type="ECO:0000313" key="1">
    <source>
        <dbReference type="EMBL" id="POM61147.1"/>
    </source>
</evidence>
<gene>
    <name evidence="1" type="ORF">PHPALM_29885</name>
</gene>
<dbReference type="Proteomes" id="UP000237271">
    <property type="component" value="Unassembled WGS sequence"/>
</dbReference>
<accession>A0A2P4X6G1</accession>
<comment type="caution">
    <text evidence="1">The sequence shown here is derived from an EMBL/GenBank/DDBJ whole genome shotgun (WGS) entry which is preliminary data.</text>
</comment>
<dbReference type="OrthoDB" id="94497at2759"/>
<dbReference type="AlphaFoldDB" id="A0A2P4X6G1"/>
<reference evidence="1 2" key="1">
    <citation type="journal article" date="2017" name="Genome Biol. Evol.">
        <title>Phytophthora megakarya and P. palmivora, closely related causal agents of cacao black pod rot, underwent increases in genome sizes and gene numbers by different mechanisms.</title>
        <authorList>
            <person name="Ali S.S."/>
            <person name="Shao J."/>
            <person name="Lary D.J."/>
            <person name="Kronmiller B."/>
            <person name="Shen D."/>
            <person name="Strem M.D."/>
            <person name="Amoako-Attah I."/>
            <person name="Akrofi A.Y."/>
            <person name="Begoude B.A."/>
            <person name="Ten Hoopen G.M."/>
            <person name="Coulibaly K."/>
            <person name="Kebe B.I."/>
            <person name="Melnick R.L."/>
            <person name="Guiltinan M.J."/>
            <person name="Tyler B.M."/>
            <person name="Meinhardt L.W."/>
            <person name="Bailey B.A."/>
        </authorList>
    </citation>
    <scope>NUCLEOTIDE SEQUENCE [LARGE SCALE GENOMIC DNA]</scope>
    <source>
        <strain evidence="2">sbr112.9</strain>
    </source>
</reference>
<organism evidence="1 2">
    <name type="scientific">Phytophthora palmivora</name>
    <dbReference type="NCBI Taxonomy" id="4796"/>
    <lineage>
        <taxon>Eukaryota</taxon>
        <taxon>Sar</taxon>
        <taxon>Stramenopiles</taxon>
        <taxon>Oomycota</taxon>
        <taxon>Peronosporomycetes</taxon>
        <taxon>Peronosporales</taxon>
        <taxon>Peronosporaceae</taxon>
        <taxon>Phytophthora</taxon>
    </lineage>
</organism>
<evidence type="ECO:0000313" key="2">
    <source>
        <dbReference type="Proteomes" id="UP000237271"/>
    </source>
</evidence>
<protein>
    <submittedName>
        <fullName evidence="1">Uncharacterized protein</fullName>
    </submittedName>
</protein>
<keyword evidence="2" id="KW-1185">Reference proteome</keyword>
<sequence length="103" mass="11623">MPRKRQAFSAGEKLKMLSAWVECGDINAVIATFFPRLDPIAHEQRRKLLYQWRKRLGHIEAACKSALDVAAAYGVPIDRSVGQVDDNRDFESCENCDSILNEA</sequence>